<dbReference type="Proteomes" id="UP000199306">
    <property type="component" value="Unassembled WGS sequence"/>
</dbReference>
<evidence type="ECO:0000259" key="8">
    <source>
        <dbReference type="PROSITE" id="PS50968"/>
    </source>
</evidence>
<evidence type="ECO:0000313" key="10">
    <source>
        <dbReference type="EMBL" id="SFP16223.1"/>
    </source>
</evidence>
<dbReference type="Pfam" id="PF02817">
    <property type="entry name" value="E3_binding"/>
    <property type="match status" value="1"/>
</dbReference>
<dbReference type="SUPFAM" id="SSF51230">
    <property type="entry name" value="Single hybrid motif"/>
    <property type="match status" value="1"/>
</dbReference>
<dbReference type="GO" id="GO:0005737">
    <property type="term" value="C:cytoplasm"/>
    <property type="evidence" value="ECO:0007669"/>
    <property type="project" value="TreeGrafter"/>
</dbReference>
<keyword evidence="5 7" id="KW-0450">Lipoyl</keyword>
<dbReference type="PANTHER" id="PTHR43178:SF5">
    <property type="entry name" value="LIPOAMIDE ACYLTRANSFERASE COMPONENT OF BRANCHED-CHAIN ALPHA-KETO ACID DEHYDROGENASE COMPLEX, MITOCHONDRIAL"/>
    <property type="match status" value="1"/>
</dbReference>
<dbReference type="InterPro" id="IPR050743">
    <property type="entry name" value="2-oxoacid_DH_E2_comp"/>
</dbReference>
<dbReference type="InterPro" id="IPR023213">
    <property type="entry name" value="CAT-like_dom_sf"/>
</dbReference>
<dbReference type="InterPro" id="IPR003016">
    <property type="entry name" value="2-oxoA_DH_lipoyl-BS"/>
</dbReference>
<evidence type="ECO:0000256" key="7">
    <source>
        <dbReference type="RuleBase" id="RU003423"/>
    </source>
</evidence>
<feature type="domain" description="Lipoyl-binding" evidence="8">
    <location>
        <begin position="1"/>
        <end position="71"/>
    </location>
</feature>
<dbReference type="InterPro" id="IPR011053">
    <property type="entry name" value="Single_hybrid_motif"/>
</dbReference>
<dbReference type="PANTHER" id="PTHR43178">
    <property type="entry name" value="DIHYDROLIPOAMIDE ACETYLTRANSFERASE COMPONENT OF PYRUVATE DEHYDROGENASE COMPLEX"/>
    <property type="match status" value="1"/>
</dbReference>
<dbReference type="CDD" id="cd06849">
    <property type="entry name" value="lipoyl_domain"/>
    <property type="match status" value="1"/>
</dbReference>
<name>A0A1I5N392_9BACT</name>
<gene>
    <name evidence="10" type="ORF">SAMN04515674_101578</name>
</gene>
<evidence type="ECO:0000313" key="11">
    <source>
        <dbReference type="Proteomes" id="UP000199306"/>
    </source>
</evidence>
<evidence type="ECO:0000256" key="2">
    <source>
        <dbReference type="ARBA" id="ARBA00007317"/>
    </source>
</evidence>
<evidence type="ECO:0000256" key="3">
    <source>
        <dbReference type="ARBA" id="ARBA00011484"/>
    </source>
</evidence>
<comment type="similarity">
    <text evidence="2 7">Belongs to the 2-oxoacid dehydrogenase family.</text>
</comment>
<proteinExistence type="inferred from homology"/>
<dbReference type="EMBL" id="FOXH01000001">
    <property type="protein sequence ID" value="SFP16223.1"/>
    <property type="molecule type" value="Genomic_DNA"/>
</dbReference>
<dbReference type="Pfam" id="PF00364">
    <property type="entry name" value="Biotin_lipoyl"/>
    <property type="match status" value="1"/>
</dbReference>
<dbReference type="Gene3D" id="4.10.320.10">
    <property type="entry name" value="E3-binding domain"/>
    <property type="match status" value="1"/>
</dbReference>
<dbReference type="InterPro" id="IPR000089">
    <property type="entry name" value="Biotin_lipoyl"/>
</dbReference>
<organism evidence="10 11">
    <name type="scientific">Pseudarcicella hirudinis</name>
    <dbReference type="NCBI Taxonomy" id="1079859"/>
    <lineage>
        <taxon>Bacteria</taxon>
        <taxon>Pseudomonadati</taxon>
        <taxon>Bacteroidota</taxon>
        <taxon>Cytophagia</taxon>
        <taxon>Cytophagales</taxon>
        <taxon>Flectobacillaceae</taxon>
        <taxon>Pseudarcicella</taxon>
    </lineage>
</organism>
<accession>A0A1I5N392</accession>
<evidence type="ECO:0000256" key="1">
    <source>
        <dbReference type="ARBA" id="ARBA00001938"/>
    </source>
</evidence>
<feature type="domain" description="Peripheral subunit-binding (PSBD)" evidence="9">
    <location>
        <begin position="121"/>
        <end position="161"/>
    </location>
</feature>
<evidence type="ECO:0000259" key="9">
    <source>
        <dbReference type="PROSITE" id="PS51826"/>
    </source>
</evidence>
<keyword evidence="11" id="KW-1185">Reference proteome</keyword>
<dbReference type="InterPro" id="IPR036625">
    <property type="entry name" value="E3-bd_dom_sf"/>
</dbReference>
<dbReference type="InterPro" id="IPR004167">
    <property type="entry name" value="PSBD"/>
</dbReference>
<comment type="subunit">
    <text evidence="3">Forms a 24-polypeptide structural core with octahedral symmetry.</text>
</comment>
<dbReference type="SUPFAM" id="SSF47005">
    <property type="entry name" value="Peripheral subunit-binding domain of 2-oxo acid dehydrogenase complex"/>
    <property type="match status" value="1"/>
</dbReference>
<keyword evidence="6 7" id="KW-0012">Acyltransferase</keyword>
<keyword evidence="4 7" id="KW-0808">Transferase</keyword>
<dbReference type="Pfam" id="PF00198">
    <property type="entry name" value="2-oxoacid_dh"/>
    <property type="match status" value="1"/>
</dbReference>
<evidence type="ECO:0000256" key="4">
    <source>
        <dbReference type="ARBA" id="ARBA00022679"/>
    </source>
</evidence>
<dbReference type="PROSITE" id="PS50968">
    <property type="entry name" value="BIOTINYL_LIPOYL"/>
    <property type="match status" value="1"/>
</dbReference>
<dbReference type="PROSITE" id="PS00189">
    <property type="entry name" value="LIPOYL"/>
    <property type="match status" value="1"/>
</dbReference>
<evidence type="ECO:0000256" key="5">
    <source>
        <dbReference type="ARBA" id="ARBA00022823"/>
    </source>
</evidence>
<dbReference type="STRING" id="1079859.SAMN04515674_101578"/>
<dbReference type="AlphaFoldDB" id="A0A1I5N392"/>
<dbReference type="GO" id="GO:0016407">
    <property type="term" value="F:acetyltransferase activity"/>
    <property type="evidence" value="ECO:0007669"/>
    <property type="project" value="TreeGrafter"/>
</dbReference>
<dbReference type="PROSITE" id="PS51826">
    <property type="entry name" value="PSBD"/>
    <property type="match status" value="1"/>
</dbReference>
<dbReference type="Gene3D" id="2.40.50.100">
    <property type="match status" value="1"/>
</dbReference>
<sequence>MPKMGESIMEATVLTWLKNIGDQVETDEFLLEVATDKIDTEVPSSHAGVLKEILVQEGDVAEIGKPICILETGTSSTADKITEQPEAIAAKLEEEISTLTAMNLNPVADTTPLEKSVSGRFYSPLVLNISKEEGISAAELDSVPGTGADGRVTKNDILAYLKDRKQPQSIGSILAKMPVAEPKPAKTATPAPTYAGNGTDEIIQMDRMRKMIAERMVASKQIAPHVSSFVETDMTNVVLWRENIKNAFKKEYGENITYTPILIEAVVKAIKDFPMINTSVAGDTIIVKKNINIGLAVALPNGNLIVPVIHNADSYNLIGLTKKVNDLSKRARENKLTAADLEGGTYTISNIGTFGNIMGTPIILQPQVAIMAFGAIQKKPAVIETPQGDLLGIRQKMFISHSYDHRIVDGSLGGQFVKRVSDYLEAFELDRKLV</sequence>
<dbReference type="GO" id="GO:0031405">
    <property type="term" value="F:lipoic acid binding"/>
    <property type="evidence" value="ECO:0007669"/>
    <property type="project" value="TreeGrafter"/>
</dbReference>
<evidence type="ECO:0000256" key="6">
    <source>
        <dbReference type="ARBA" id="ARBA00023315"/>
    </source>
</evidence>
<protein>
    <recommendedName>
        <fullName evidence="7">Dihydrolipoamide acetyltransferase component of pyruvate dehydrogenase complex</fullName>
        <ecNumber evidence="7">2.3.1.-</ecNumber>
    </recommendedName>
</protein>
<dbReference type="InterPro" id="IPR001078">
    <property type="entry name" value="2-oxoacid_DH_actylTfrase"/>
</dbReference>
<reference evidence="10 11" key="1">
    <citation type="submission" date="2016-10" db="EMBL/GenBank/DDBJ databases">
        <authorList>
            <person name="de Groot N.N."/>
        </authorList>
    </citation>
    <scope>NUCLEOTIDE SEQUENCE [LARGE SCALE GENOMIC DNA]</scope>
    <source>
        <strain evidence="11">E92,LMG 26720,CCM 7988</strain>
    </source>
</reference>
<comment type="cofactor">
    <cofactor evidence="1 7">
        <name>(R)-lipoate</name>
        <dbReference type="ChEBI" id="CHEBI:83088"/>
    </cofactor>
</comment>
<dbReference type="SUPFAM" id="SSF52777">
    <property type="entry name" value="CoA-dependent acyltransferases"/>
    <property type="match status" value="1"/>
</dbReference>
<dbReference type="Gene3D" id="3.30.559.10">
    <property type="entry name" value="Chloramphenicol acetyltransferase-like domain"/>
    <property type="match status" value="1"/>
</dbReference>
<dbReference type="EC" id="2.3.1.-" evidence="7"/>